<organism evidence="10 11">
    <name type="scientific">Rouxiella aceris</name>
    <dbReference type="NCBI Taxonomy" id="2703884"/>
    <lineage>
        <taxon>Bacteria</taxon>
        <taxon>Pseudomonadati</taxon>
        <taxon>Pseudomonadota</taxon>
        <taxon>Gammaproteobacteria</taxon>
        <taxon>Enterobacterales</taxon>
        <taxon>Yersiniaceae</taxon>
        <taxon>Rouxiella</taxon>
    </lineage>
</organism>
<feature type="binding site" evidence="8">
    <location>
        <begin position="11"/>
        <end position="13"/>
    </location>
    <ligand>
        <name>GTP</name>
        <dbReference type="ChEBI" id="CHEBI:37565"/>
    </ligand>
</feature>
<evidence type="ECO:0000256" key="1">
    <source>
        <dbReference type="ARBA" id="ARBA00022490"/>
    </source>
</evidence>
<evidence type="ECO:0000256" key="6">
    <source>
        <dbReference type="ARBA" id="ARBA00023134"/>
    </source>
</evidence>
<dbReference type="PANTHER" id="PTHR19136:SF81">
    <property type="entry name" value="MOLYBDENUM COFACTOR GUANYLYLTRANSFERASE"/>
    <property type="match status" value="1"/>
</dbReference>
<feature type="domain" description="MobA-like NTP transferase" evidence="9">
    <location>
        <begin position="8"/>
        <end position="155"/>
    </location>
</feature>
<dbReference type="HAMAP" id="MF_00316">
    <property type="entry name" value="MobA"/>
    <property type="match status" value="1"/>
</dbReference>
<comment type="subunit">
    <text evidence="8">Monomer.</text>
</comment>
<feature type="binding site" evidence="8">
    <location>
        <position position="98"/>
    </location>
    <ligand>
        <name>Mg(2+)</name>
        <dbReference type="ChEBI" id="CHEBI:18420"/>
    </ligand>
</feature>
<feature type="binding site" evidence="8">
    <location>
        <position position="23"/>
    </location>
    <ligand>
        <name>GTP</name>
        <dbReference type="ChEBI" id="CHEBI:37565"/>
    </ligand>
</feature>
<dbReference type="PANTHER" id="PTHR19136">
    <property type="entry name" value="MOLYBDENUM COFACTOR GUANYLYLTRANSFERASE"/>
    <property type="match status" value="1"/>
</dbReference>
<reference evidence="10 11" key="1">
    <citation type="submission" date="2020-01" db="EMBL/GenBank/DDBJ databases">
        <authorList>
            <person name="Lee S.D."/>
        </authorList>
    </citation>
    <scope>NUCLEOTIDE SEQUENCE [LARGE SCALE GENOMIC DNA]</scope>
    <source>
        <strain evidence="10 11">SAP-1</strain>
    </source>
</reference>
<dbReference type="Gene3D" id="3.90.550.10">
    <property type="entry name" value="Spore Coat Polysaccharide Biosynthesis Protein SpsA, Chain A"/>
    <property type="match status" value="1"/>
</dbReference>
<keyword evidence="1 8" id="KW-0963">Cytoplasm</keyword>
<feature type="binding site" evidence="8">
    <location>
        <position position="68"/>
    </location>
    <ligand>
        <name>GTP</name>
        <dbReference type="ChEBI" id="CHEBI:37565"/>
    </ligand>
</feature>
<comment type="similarity">
    <text evidence="8">Belongs to the MobA family.</text>
</comment>
<dbReference type="Pfam" id="PF12804">
    <property type="entry name" value="NTP_transf_3"/>
    <property type="match status" value="1"/>
</dbReference>
<keyword evidence="7 8" id="KW-0501">Molybdenum cofactor biosynthesis</keyword>
<evidence type="ECO:0000256" key="5">
    <source>
        <dbReference type="ARBA" id="ARBA00022842"/>
    </source>
</evidence>
<dbReference type="SUPFAM" id="SSF53448">
    <property type="entry name" value="Nucleotide-diphospho-sugar transferases"/>
    <property type="match status" value="1"/>
</dbReference>
<keyword evidence="6 8" id="KW-0342">GTP-binding</keyword>
<comment type="caution">
    <text evidence="8">Lacks conserved residue(s) required for the propagation of feature annotation.</text>
</comment>
<evidence type="ECO:0000256" key="8">
    <source>
        <dbReference type="HAMAP-Rule" id="MF_00316"/>
    </source>
</evidence>
<dbReference type="InterPro" id="IPR029044">
    <property type="entry name" value="Nucleotide-diphossugar_trans"/>
</dbReference>
<gene>
    <name evidence="8 10" type="primary">mobA</name>
    <name evidence="10" type="ORF">GW590_21205</name>
</gene>
<dbReference type="GO" id="GO:0061603">
    <property type="term" value="F:molybdenum cofactor guanylyltransferase activity"/>
    <property type="evidence" value="ECO:0007669"/>
    <property type="project" value="UniProtKB-EC"/>
</dbReference>
<dbReference type="EC" id="2.7.7.77" evidence="8"/>
<accession>A0A848MQE7</accession>
<dbReference type="RefSeq" id="WP_169405082.1">
    <property type="nucleotide sequence ID" value="NZ_JAADJU010000014.1"/>
</dbReference>
<dbReference type="AlphaFoldDB" id="A0A848MQE7"/>
<dbReference type="GO" id="GO:1902758">
    <property type="term" value="P:bis(molybdopterin guanine dinucleotide)molybdenum biosynthetic process"/>
    <property type="evidence" value="ECO:0007669"/>
    <property type="project" value="TreeGrafter"/>
</dbReference>
<dbReference type="CDD" id="cd02503">
    <property type="entry name" value="MobA"/>
    <property type="match status" value="1"/>
</dbReference>
<dbReference type="GO" id="GO:0046872">
    <property type="term" value="F:metal ion binding"/>
    <property type="evidence" value="ECO:0007669"/>
    <property type="project" value="UniProtKB-KW"/>
</dbReference>
<dbReference type="InterPro" id="IPR025877">
    <property type="entry name" value="MobA-like_NTP_Trfase"/>
</dbReference>
<evidence type="ECO:0000256" key="3">
    <source>
        <dbReference type="ARBA" id="ARBA00022723"/>
    </source>
</evidence>
<comment type="caution">
    <text evidence="10">The sequence shown here is derived from an EMBL/GenBank/DDBJ whole genome shotgun (WGS) entry which is preliminary data.</text>
</comment>
<feature type="binding site" evidence="8">
    <location>
        <position position="98"/>
    </location>
    <ligand>
        <name>GTP</name>
        <dbReference type="ChEBI" id="CHEBI:37565"/>
    </ligand>
</feature>
<dbReference type="GO" id="GO:0005525">
    <property type="term" value="F:GTP binding"/>
    <property type="evidence" value="ECO:0007669"/>
    <property type="project" value="UniProtKB-UniRule"/>
</dbReference>
<evidence type="ECO:0000256" key="4">
    <source>
        <dbReference type="ARBA" id="ARBA00022741"/>
    </source>
</evidence>
<comment type="function">
    <text evidence="8">Transfers a GMP moiety from GTP to Mo-molybdopterin (Mo-MPT) cofactor (Moco or molybdenum cofactor) to form Mo-molybdopterin guanine dinucleotide (Mo-MGD) cofactor.</text>
</comment>
<evidence type="ECO:0000313" key="11">
    <source>
        <dbReference type="Proteomes" id="UP000585363"/>
    </source>
</evidence>
<evidence type="ECO:0000313" key="10">
    <source>
        <dbReference type="EMBL" id="NMP29366.1"/>
    </source>
</evidence>
<keyword evidence="11" id="KW-1185">Reference proteome</keyword>
<dbReference type="EMBL" id="JAADJU010000014">
    <property type="protein sequence ID" value="NMP29366.1"/>
    <property type="molecule type" value="Genomic_DNA"/>
</dbReference>
<dbReference type="InterPro" id="IPR013482">
    <property type="entry name" value="Molybde_CF_guanTrfase"/>
</dbReference>
<dbReference type="NCBIfam" id="TIGR02665">
    <property type="entry name" value="molyb_mobA"/>
    <property type="match status" value="1"/>
</dbReference>
<evidence type="ECO:0000256" key="2">
    <source>
        <dbReference type="ARBA" id="ARBA00022679"/>
    </source>
</evidence>
<proteinExistence type="inferred from homology"/>
<comment type="cofactor">
    <cofactor evidence="8">
        <name>Mg(2+)</name>
        <dbReference type="ChEBI" id="CHEBI:18420"/>
    </cofactor>
</comment>
<keyword evidence="5 8" id="KW-0460">Magnesium</keyword>
<reference evidence="10 11" key="2">
    <citation type="submission" date="2020-06" db="EMBL/GenBank/DDBJ databases">
        <title>Polyphasic characterization of a Rahnella strain isolated from tree sap.</title>
        <authorList>
            <person name="Kim I.S."/>
        </authorList>
    </citation>
    <scope>NUCLEOTIDE SEQUENCE [LARGE SCALE GENOMIC DNA]</scope>
    <source>
        <strain evidence="10 11">SAP-1</strain>
    </source>
</reference>
<dbReference type="Proteomes" id="UP000585363">
    <property type="component" value="Unassembled WGS sequence"/>
</dbReference>
<comment type="subcellular location">
    <subcellularLocation>
        <location evidence="8">Cytoplasm</location>
    </subcellularLocation>
</comment>
<name>A0A848MQE7_9GAMM</name>
<comment type="domain">
    <text evidence="8">The N-terminal domain determines nucleotide recognition and specific binding, while the C-terminal domain determines the specific binding to the target protein.</text>
</comment>
<keyword evidence="10" id="KW-0548">Nucleotidyltransferase</keyword>
<keyword evidence="3 8" id="KW-0479">Metal-binding</keyword>
<keyword evidence="4 8" id="KW-0547">Nucleotide-binding</keyword>
<sequence>MTGNAITGVILAGGRSSRMGQDKGLVKIDGLPLFVHIANKLLPQVGTLLISSNQHQEQYAERFAVIGDITVDFAGPLAGMLAALVASQTEWVAFVPCDVPAFPDNLVQRLWENKGQAPAAYVTDGERAHPTLCLLNKSLIPRLREYLAQGERKVMLFFAQVAAQQVVFANPAAFANLNTPEDVQLWQASLRKTQ</sequence>
<evidence type="ECO:0000259" key="9">
    <source>
        <dbReference type="Pfam" id="PF12804"/>
    </source>
</evidence>
<keyword evidence="2 8" id="KW-0808">Transferase</keyword>
<evidence type="ECO:0000256" key="7">
    <source>
        <dbReference type="ARBA" id="ARBA00023150"/>
    </source>
</evidence>
<dbReference type="GO" id="GO:0005737">
    <property type="term" value="C:cytoplasm"/>
    <property type="evidence" value="ECO:0007669"/>
    <property type="project" value="UniProtKB-SubCell"/>
</dbReference>
<protein>
    <recommendedName>
        <fullName evidence="8">Molybdenum cofactor guanylyltransferase</fullName>
        <shortName evidence="8">MoCo guanylyltransferase</shortName>
        <ecNumber evidence="8">2.7.7.77</ecNumber>
    </recommendedName>
    <alternativeName>
        <fullName evidence="8">GTP:molybdopterin guanylyltransferase</fullName>
    </alternativeName>
    <alternativeName>
        <fullName evidence="8">Mo-MPT guanylyltransferase</fullName>
    </alternativeName>
    <alternativeName>
        <fullName evidence="8">Molybdopterin guanylyltransferase</fullName>
    </alternativeName>
    <alternativeName>
        <fullName evidence="8">Molybdopterin-guanine dinucleotide synthase</fullName>
        <shortName evidence="8">MGD synthase</shortName>
    </alternativeName>
</protein>
<comment type="catalytic activity">
    <reaction evidence="8">
        <text>Mo-molybdopterin + GTP + H(+) = Mo-molybdopterin guanine dinucleotide + diphosphate</text>
        <dbReference type="Rhea" id="RHEA:34243"/>
        <dbReference type="ChEBI" id="CHEBI:15378"/>
        <dbReference type="ChEBI" id="CHEBI:33019"/>
        <dbReference type="ChEBI" id="CHEBI:37565"/>
        <dbReference type="ChEBI" id="CHEBI:71302"/>
        <dbReference type="ChEBI" id="CHEBI:71310"/>
        <dbReference type="EC" id="2.7.7.77"/>
    </reaction>
</comment>